<feature type="transmembrane region" description="Helical" evidence="1">
    <location>
        <begin position="161"/>
        <end position="179"/>
    </location>
</feature>
<dbReference type="RefSeq" id="WP_015442351.1">
    <property type="nucleotide sequence ID" value="NC_020520.1"/>
</dbReference>
<dbReference type="Pfam" id="PF14329">
    <property type="entry name" value="DUF4386"/>
    <property type="match status" value="1"/>
</dbReference>
<dbReference type="InterPro" id="IPR025495">
    <property type="entry name" value="DUF4386"/>
</dbReference>
<dbReference type="OrthoDB" id="7857177at2"/>
<feature type="transmembrane region" description="Helical" evidence="1">
    <location>
        <begin position="21"/>
        <end position="41"/>
    </location>
</feature>
<keyword evidence="3" id="KW-1185">Reference proteome</keyword>
<dbReference type="Proteomes" id="UP000011863">
    <property type="component" value="Chromosome"/>
</dbReference>
<organism evidence="2 3">
    <name type="scientific">Ilumatobacter coccineus (strain NBRC 103263 / KCTC 29153 / YM16-304)</name>
    <dbReference type="NCBI Taxonomy" id="1313172"/>
    <lineage>
        <taxon>Bacteria</taxon>
        <taxon>Bacillati</taxon>
        <taxon>Actinomycetota</taxon>
        <taxon>Acidimicrobiia</taxon>
        <taxon>Acidimicrobiales</taxon>
        <taxon>Ilumatobacteraceae</taxon>
        <taxon>Ilumatobacter</taxon>
    </lineage>
</organism>
<protein>
    <recommendedName>
        <fullName evidence="4">DUF4386 domain-containing protein</fullName>
    </recommendedName>
</protein>
<name>A0A6C7E5R9_ILUCY</name>
<sequence length="239" mass="25121">MTLHLPHTADSSTVRPRFQRAGGIAALVAAATFVFGIAMFATTMSDYTDPDSTPAEAVDFLVDHQGSLLAWYLGIYIVFGTALVPMALALHERLRSAASLMVPSATVFGFVWVGLMFATGMISNIGIEVVADLAETDAQQATAVWSSIDAVTDGLGGGNELVGGIWVLLVSLVALRTNVLPRSLNILGIVSAVAGVATVIPAFEVIEMVFGLGLIVWFVWVGIALLRSEAPATVDRSMA</sequence>
<dbReference type="KEGG" id="aym:YM304_27900"/>
<evidence type="ECO:0000313" key="3">
    <source>
        <dbReference type="Proteomes" id="UP000011863"/>
    </source>
</evidence>
<feature type="transmembrane region" description="Helical" evidence="1">
    <location>
        <begin position="209"/>
        <end position="226"/>
    </location>
</feature>
<dbReference type="AlphaFoldDB" id="A0A6C7E5R9"/>
<keyword evidence="1" id="KW-0812">Transmembrane</keyword>
<gene>
    <name evidence="2" type="ORF">YM304_27900</name>
</gene>
<evidence type="ECO:0000256" key="1">
    <source>
        <dbReference type="SAM" id="Phobius"/>
    </source>
</evidence>
<keyword evidence="1" id="KW-1133">Transmembrane helix</keyword>
<reference evidence="2 3" key="1">
    <citation type="journal article" date="2013" name="Int. J. Syst. Evol. Microbiol.">
        <title>Ilumatobacter nonamiense sp. nov. and Ilumatobacter coccineum sp. nov., isolated from seashore sand.</title>
        <authorList>
            <person name="Matsumoto A."/>
            <person name="Kasai H."/>
            <person name="Matsuo Y."/>
            <person name="Shizuri Y."/>
            <person name="Ichikawa N."/>
            <person name="Fujita N."/>
            <person name="Omura S."/>
            <person name="Takahashi Y."/>
        </authorList>
    </citation>
    <scope>NUCLEOTIDE SEQUENCE [LARGE SCALE GENOMIC DNA]</scope>
    <source>
        <strain evidence="3">NBRC 103263 / KCTC 29153 / YM16-304</strain>
    </source>
</reference>
<keyword evidence="1" id="KW-0472">Membrane</keyword>
<feature type="transmembrane region" description="Helical" evidence="1">
    <location>
        <begin position="186"/>
        <end position="203"/>
    </location>
</feature>
<dbReference type="EMBL" id="AP012057">
    <property type="protein sequence ID" value="BAN03104.1"/>
    <property type="molecule type" value="Genomic_DNA"/>
</dbReference>
<feature type="transmembrane region" description="Helical" evidence="1">
    <location>
        <begin position="102"/>
        <end position="127"/>
    </location>
</feature>
<evidence type="ECO:0008006" key="4">
    <source>
        <dbReference type="Google" id="ProtNLM"/>
    </source>
</evidence>
<feature type="transmembrane region" description="Helical" evidence="1">
    <location>
        <begin position="69"/>
        <end position="90"/>
    </location>
</feature>
<accession>A0A6C7E5R9</accession>
<proteinExistence type="predicted"/>
<evidence type="ECO:0000313" key="2">
    <source>
        <dbReference type="EMBL" id="BAN03104.1"/>
    </source>
</evidence>